<organism evidence="2 3">
    <name type="scientific">Halocatena pleomorpha</name>
    <dbReference type="NCBI Taxonomy" id="1785090"/>
    <lineage>
        <taxon>Archaea</taxon>
        <taxon>Methanobacteriati</taxon>
        <taxon>Methanobacteriota</taxon>
        <taxon>Stenosarchaea group</taxon>
        <taxon>Halobacteria</taxon>
        <taxon>Halobacteriales</taxon>
        <taxon>Natronomonadaceae</taxon>
        <taxon>Halocatena</taxon>
    </lineage>
</organism>
<dbReference type="EMBL" id="RRCH01000031">
    <property type="protein sequence ID" value="RRJ28863.1"/>
    <property type="molecule type" value="Genomic_DNA"/>
</dbReference>
<feature type="transmembrane region" description="Helical" evidence="1">
    <location>
        <begin position="252"/>
        <end position="270"/>
    </location>
</feature>
<sequence length="611" mass="66077">MHHSRRVGIFLLAIVTYIGSLGYWFVAVDAPKLILSSRIRNWSDLYEIFTQPLMHETAFPEIGLFYRPVASLTYSFDYWIWGVDPFGYHLTNLLLQGIAVVAVAVVIGELTDDTVIGEFTAVLFALHPLAVEIVPATPRRHDILMLLFLLGTLSLFVKSQRPETTRRSSSLYAGGSLVAYVLALGSKEPALVAPALVFAWVALQGYDGDPYETLWRSVRATVPFALITVAYLAVRIVVLGGIGGYHDTSGEFADVGGVVASYLVSIAYPIDVLGNDLAVGWLWTGVALLMGGLLAFILLGAVASIVNDHGGAGRISLAVPFVAGCVLIGAVLFAGETALGPLVELLPQLTPLAYSRLHTATGLLLTVTGLLGALWAIGAHPTTRDRIDLSTLSFFVAWLAVPLVVYIQDGRYLLRTGYVSIVPAMAILAVVFVSALRAVRDGDRTLSADAVLVGTVLLLLVPQVAVSPLFHSYDGWETTGAVNRMVFNGLATELTDRNEPTTLRVEGLPSGIAEQDESFPQVKSIVYPGAQATRSWLKLLYPERELTVHSEYPIRLQDVPDAASVTTTSNSATVIARVHYQLNGSARRAPHSIEHRMNDHGRNNETGRVLV</sequence>
<name>A0A3P3R8K2_9EURY</name>
<dbReference type="AlphaFoldDB" id="A0A3P3R8K2"/>
<dbReference type="InterPro" id="IPR052384">
    <property type="entry name" value="TMTC_O-mannosyltransferase"/>
</dbReference>
<keyword evidence="3" id="KW-1185">Reference proteome</keyword>
<reference evidence="2 3" key="1">
    <citation type="submission" date="2018-11" db="EMBL/GenBank/DDBJ databases">
        <title>Taxonoimc description of Halomarina strain SPP-AMP-1.</title>
        <authorList>
            <person name="Pal Y."/>
            <person name="Srinivasana K."/>
            <person name="Verma A."/>
            <person name="Kumar P."/>
        </authorList>
    </citation>
    <scope>NUCLEOTIDE SEQUENCE [LARGE SCALE GENOMIC DNA]</scope>
    <source>
        <strain evidence="2 3">SPP-AMP-1</strain>
    </source>
</reference>
<feature type="transmembrane region" description="Helical" evidence="1">
    <location>
        <begin position="315"/>
        <end position="335"/>
    </location>
</feature>
<feature type="transmembrane region" description="Helical" evidence="1">
    <location>
        <begin position="355"/>
        <end position="377"/>
    </location>
</feature>
<evidence type="ECO:0000313" key="3">
    <source>
        <dbReference type="Proteomes" id="UP000282322"/>
    </source>
</evidence>
<dbReference type="GO" id="GO:0000030">
    <property type="term" value="F:mannosyltransferase activity"/>
    <property type="evidence" value="ECO:0007669"/>
    <property type="project" value="TreeGrafter"/>
</dbReference>
<dbReference type="PANTHER" id="PTHR44216:SF3">
    <property type="entry name" value="PROTEIN O-MANNOSYL-TRANSFERASE TMTC2"/>
    <property type="match status" value="1"/>
</dbReference>
<dbReference type="PANTHER" id="PTHR44216">
    <property type="entry name" value="PROTEIN O-MANNOSYL-TRANSFERASE TMTC2"/>
    <property type="match status" value="1"/>
</dbReference>
<keyword evidence="1" id="KW-0472">Membrane</keyword>
<feature type="transmembrane region" description="Helical" evidence="1">
    <location>
        <begin position="222"/>
        <end position="245"/>
    </location>
</feature>
<feature type="transmembrane region" description="Helical" evidence="1">
    <location>
        <begin position="419"/>
        <end position="439"/>
    </location>
</feature>
<feature type="transmembrane region" description="Helical" evidence="1">
    <location>
        <begin position="119"/>
        <end position="137"/>
    </location>
</feature>
<keyword evidence="1" id="KW-0812">Transmembrane</keyword>
<dbReference type="OrthoDB" id="214227at2157"/>
<feature type="transmembrane region" description="Helical" evidence="1">
    <location>
        <begin position="143"/>
        <end position="159"/>
    </location>
</feature>
<feature type="transmembrane region" description="Helical" evidence="1">
    <location>
        <begin position="7"/>
        <end position="26"/>
    </location>
</feature>
<feature type="transmembrane region" description="Helical" evidence="1">
    <location>
        <begin position="389"/>
        <end position="407"/>
    </location>
</feature>
<evidence type="ECO:0000313" key="2">
    <source>
        <dbReference type="EMBL" id="RRJ28863.1"/>
    </source>
</evidence>
<dbReference type="GO" id="GO:0035269">
    <property type="term" value="P:protein O-linked glycosylation via mannose"/>
    <property type="evidence" value="ECO:0007669"/>
    <property type="project" value="TreeGrafter"/>
</dbReference>
<protein>
    <recommendedName>
        <fullName evidence="4">Glycosyltransferase RgtA/B/C/D-like domain-containing protein</fullName>
    </recommendedName>
</protein>
<proteinExistence type="predicted"/>
<gene>
    <name evidence="2" type="ORF">EIK79_14185</name>
</gene>
<evidence type="ECO:0000256" key="1">
    <source>
        <dbReference type="SAM" id="Phobius"/>
    </source>
</evidence>
<feature type="transmembrane region" description="Helical" evidence="1">
    <location>
        <begin position="451"/>
        <end position="470"/>
    </location>
</feature>
<dbReference type="Proteomes" id="UP000282322">
    <property type="component" value="Unassembled WGS sequence"/>
</dbReference>
<dbReference type="RefSeq" id="WP_124955810.1">
    <property type="nucleotide sequence ID" value="NZ_RRCH01000031.1"/>
</dbReference>
<feature type="transmembrane region" description="Helical" evidence="1">
    <location>
        <begin position="171"/>
        <end position="202"/>
    </location>
</feature>
<accession>A0A3P3R8K2</accession>
<evidence type="ECO:0008006" key="4">
    <source>
        <dbReference type="Google" id="ProtNLM"/>
    </source>
</evidence>
<comment type="caution">
    <text evidence="2">The sequence shown here is derived from an EMBL/GenBank/DDBJ whole genome shotgun (WGS) entry which is preliminary data.</text>
</comment>
<feature type="transmembrane region" description="Helical" evidence="1">
    <location>
        <begin position="86"/>
        <end position="107"/>
    </location>
</feature>
<keyword evidence="1" id="KW-1133">Transmembrane helix</keyword>
<feature type="transmembrane region" description="Helical" evidence="1">
    <location>
        <begin position="282"/>
        <end position="303"/>
    </location>
</feature>